<keyword evidence="2" id="KW-1185">Reference proteome</keyword>
<name>A0A7X1ZIA9_9PROT</name>
<evidence type="ECO:0000313" key="2">
    <source>
        <dbReference type="Proteomes" id="UP000434582"/>
    </source>
</evidence>
<comment type="caution">
    <text evidence="1">The sequence shown here is derived from an EMBL/GenBank/DDBJ whole genome shotgun (WGS) entry which is preliminary data.</text>
</comment>
<feature type="non-terminal residue" evidence="1">
    <location>
        <position position="1"/>
    </location>
</feature>
<dbReference type="Gene3D" id="3.30.420.10">
    <property type="entry name" value="Ribonuclease H-like superfamily/Ribonuclease H"/>
    <property type="match status" value="1"/>
</dbReference>
<evidence type="ECO:0000313" key="1">
    <source>
        <dbReference type="EMBL" id="MQX37967.1"/>
    </source>
</evidence>
<dbReference type="GO" id="GO:0003676">
    <property type="term" value="F:nucleic acid binding"/>
    <property type="evidence" value="ECO:0007669"/>
    <property type="project" value="InterPro"/>
</dbReference>
<dbReference type="SUPFAM" id="SSF53098">
    <property type="entry name" value="Ribonuclease H-like"/>
    <property type="match status" value="1"/>
</dbReference>
<gene>
    <name evidence="1" type="ORF">GHC57_15710</name>
</gene>
<sequence length="65" mass="6903">GPFPGGALIHHSDRGVQYLSLKYTERLTDAGVKPSVGSVGDSDDNALAEAEARYHETLKETTMAA</sequence>
<proteinExistence type="predicted"/>
<organism evidence="1 2">
    <name type="scientific">Roseospira navarrensis</name>
    <dbReference type="NCBI Taxonomy" id="140058"/>
    <lineage>
        <taxon>Bacteria</taxon>
        <taxon>Pseudomonadati</taxon>
        <taxon>Pseudomonadota</taxon>
        <taxon>Alphaproteobacteria</taxon>
        <taxon>Rhodospirillales</taxon>
        <taxon>Rhodospirillaceae</taxon>
        <taxon>Roseospira</taxon>
    </lineage>
</organism>
<protein>
    <submittedName>
        <fullName evidence="1">DDE-type integrase/transposase/recombinase</fullName>
    </submittedName>
</protein>
<dbReference type="AlphaFoldDB" id="A0A7X1ZIA9"/>
<dbReference type="InterPro" id="IPR036397">
    <property type="entry name" value="RNaseH_sf"/>
</dbReference>
<dbReference type="OrthoDB" id="9803878at2"/>
<dbReference type="Proteomes" id="UP000434582">
    <property type="component" value="Unassembled WGS sequence"/>
</dbReference>
<accession>A0A7X1ZIA9</accession>
<dbReference type="EMBL" id="WIVE01000064">
    <property type="protein sequence ID" value="MQX37967.1"/>
    <property type="molecule type" value="Genomic_DNA"/>
</dbReference>
<reference evidence="1 2" key="1">
    <citation type="submission" date="2019-10" db="EMBL/GenBank/DDBJ databases">
        <title>Draft whole-genome sequence of the purple nonsulfur photosynthetic bacterium Roseospira navarrensis DSM 15114.</title>
        <authorList>
            <person name="Kyndt J.A."/>
            <person name="Meyer T.E."/>
        </authorList>
    </citation>
    <scope>NUCLEOTIDE SEQUENCE [LARGE SCALE GENOMIC DNA]</scope>
    <source>
        <strain evidence="1 2">DSM 15114</strain>
    </source>
</reference>
<dbReference type="InterPro" id="IPR012337">
    <property type="entry name" value="RNaseH-like_sf"/>
</dbReference>